<protein>
    <submittedName>
        <fullName evidence="1">Uncharacterized protein</fullName>
    </submittedName>
</protein>
<dbReference type="InParanoid" id="D3B2Q9"/>
<proteinExistence type="predicted"/>
<keyword evidence="2" id="KW-1185">Reference proteome</keyword>
<gene>
    <name evidence="1" type="ORF">PPL_02673</name>
</gene>
<dbReference type="EMBL" id="ADBJ01000010">
    <property type="protein sequence ID" value="EFA83607.1"/>
    <property type="molecule type" value="Genomic_DNA"/>
</dbReference>
<dbReference type="Proteomes" id="UP000001396">
    <property type="component" value="Unassembled WGS sequence"/>
</dbReference>
<dbReference type="GeneID" id="31358196"/>
<dbReference type="AlphaFoldDB" id="D3B2Q9"/>
<name>D3B2Q9_HETP5</name>
<reference evidence="1 2" key="1">
    <citation type="journal article" date="2011" name="Genome Res.">
        <title>Phylogeny-wide analysis of social amoeba genomes highlights ancient origins for complex intercellular communication.</title>
        <authorList>
            <person name="Heidel A.J."/>
            <person name="Lawal H.M."/>
            <person name="Felder M."/>
            <person name="Schilde C."/>
            <person name="Helps N.R."/>
            <person name="Tunggal B."/>
            <person name="Rivero F."/>
            <person name="John U."/>
            <person name="Schleicher M."/>
            <person name="Eichinger L."/>
            <person name="Platzer M."/>
            <person name="Noegel A.A."/>
            <person name="Schaap P."/>
            <person name="Gloeckner G."/>
        </authorList>
    </citation>
    <scope>NUCLEOTIDE SEQUENCE [LARGE SCALE GENOMIC DNA]</scope>
    <source>
        <strain evidence="2">ATCC 26659 / Pp 5 / PN500</strain>
    </source>
</reference>
<organism evidence="1 2">
    <name type="scientific">Heterostelium pallidum (strain ATCC 26659 / Pp 5 / PN500)</name>
    <name type="common">Cellular slime mold</name>
    <name type="synonym">Polysphondylium pallidum</name>
    <dbReference type="NCBI Taxonomy" id="670386"/>
    <lineage>
        <taxon>Eukaryota</taxon>
        <taxon>Amoebozoa</taxon>
        <taxon>Evosea</taxon>
        <taxon>Eumycetozoa</taxon>
        <taxon>Dictyostelia</taxon>
        <taxon>Acytosteliales</taxon>
        <taxon>Acytosteliaceae</taxon>
        <taxon>Heterostelium</taxon>
    </lineage>
</organism>
<evidence type="ECO:0000313" key="2">
    <source>
        <dbReference type="Proteomes" id="UP000001396"/>
    </source>
</evidence>
<accession>D3B2Q9</accession>
<dbReference type="RefSeq" id="XP_020435724.1">
    <property type="nucleotide sequence ID" value="XM_020573652.1"/>
</dbReference>
<comment type="caution">
    <text evidence="1">The sequence shown here is derived from an EMBL/GenBank/DDBJ whole genome shotgun (WGS) entry which is preliminary data.</text>
</comment>
<evidence type="ECO:0000313" key="1">
    <source>
        <dbReference type="EMBL" id="EFA83607.1"/>
    </source>
</evidence>
<sequence>MTQRNLSSGTTFERSQALREARARIRAVSFSDMLLASNKDLIERAAQFLVSNPQLGDGKGAFEAAVIERVDLLGIQSCLQSFERPSQRLYCQDPTIRSRSNSEEAITSTSSAEDAEVLKRTMKWKEFSFILTNTFGTKRESDE</sequence>